<dbReference type="Pfam" id="PF07690">
    <property type="entry name" value="MFS_1"/>
    <property type="match status" value="1"/>
</dbReference>
<evidence type="ECO:0000256" key="6">
    <source>
        <dbReference type="SAM" id="Phobius"/>
    </source>
</evidence>
<feature type="transmembrane region" description="Helical" evidence="6">
    <location>
        <begin position="101"/>
        <end position="121"/>
    </location>
</feature>
<feature type="transmembrane region" description="Helical" evidence="6">
    <location>
        <begin position="127"/>
        <end position="150"/>
    </location>
</feature>
<comment type="subcellular location">
    <subcellularLocation>
        <location evidence="1">Cell membrane</location>
        <topology evidence="1">Multi-pass membrane protein</topology>
    </subcellularLocation>
</comment>
<feature type="transmembrane region" description="Helical" evidence="6">
    <location>
        <begin position="259"/>
        <end position="284"/>
    </location>
</feature>
<feature type="transmembrane region" description="Helical" evidence="6">
    <location>
        <begin position="334"/>
        <end position="351"/>
    </location>
</feature>
<dbReference type="Gene3D" id="1.20.1250.20">
    <property type="entry name" value="MFS general substrate transporter like domains"/>
    <property type="match status" value="1"/>
</dbReference>
<dbReference type="SUPFAM" id="SSF103473">
    <property type="entry name" value="MFS general substrate transporter"/>
    <property type="match status" value="1"/>
</dbReference>
<feature type="transmembrane region" description="Helical" evidence="6">
    <location>
        <begin position="189"/>
        <end position="209"/>
    </location>
</feature>
<evidence type="ECO:0000256" key="5">
    <source>
        <dbReference type="SAM" id="MobiDB-lite"/>
    </source>
</evidence>
<reference evidence="8" key="2">
    <citation type="submission" date="2020-09" db="EMBL/GenBank/DDBJ databases">
        <authorList>
            <person name="Sun Q."/>
            <person name="Zhou Y."/>
        </authorList>
    </citation>
    <scope>NUCLEOTIDE SEQUENCE</scope>
    <source>
        <strain evidence="8">CGMCC 4.7398</strain>
    </source>
</reference>
<dbReference type="PANTHER" id="PTHR23508">
    <property type="entry name" value="CARBOXYLIC ACID TRANSPORTER PROTEIN HOMOLOG"/>
    <property type="match status" value="1"/>
</dbReference>
<evidence type="ECO:0000256" key="2">
    <source>
        <dbReference type="ARBA" id="ARBA00022692"/>
    </source>
</evidence>
<keyword evidence="3 6" id="KW-1133">Transmembrane helix</keyword>
<gene>
    <name evidence="8" type="ORF">GCM10017772_05910</name>
</gene>
<dbReference type="InterPro" id="IPR011701">
    <property type="entry name" value="MFS"/>
</dbReference>
<evidence type="ECO:0000256" key="4">
    <source>
        <dbReference type="ARBA" id="ARBA00023136"/>
    </source>
</evidence>
<dbReference type="RefSeq" id="WP_189667758.1">
    <property type="nucleotide sequence ID" value="NZ_BNAS01000001.1"/>
</dbReference>
<organism evidence="8 9">
    <name type="scientific">Promicromonospora soli</name>
    <dbReference type="NCBI Taxonomy" id="2035533"/>
    <lineage>
        <taxon>Bacteria</taxon>
        <taxon>Bacillati</taxon>
        <taxon>Actinomycetota</taxon>
        <taxon>Actinomycetes</taxon>
        <taxon>Micrococcales</taxon>
        <taxon>Promicromonosporaceae</taxon>
        <taxon>Promicromonospora</taxon>
    </lineage>
</organism>
<evidence type="ECO:0000313" key="8">
    <source>
        <dbReference type="EMBL" id="GHH66269.1"/>
    </source>
</evidence>
<keyword evidence="2 6" id="KW-0812">Transmembrane</keyword>
<feature type="transmembrane region" description="Helical" evidence="6">
    <location>
        <begin position="425"/>
        <end position="449"/>
    </location>
</feature>
<dbReference type="InterPro" id="IPR020846">
    <property type="entry name" value="MFS_dom"/>
</dbReference>
<feature type="transmembrane region" description="Helical" evidence="6">
    <location>
        <begin position="392"/>
        <end position="413"/>
    </location>
</feature>
<evidence type="ECO:0000256" key="1">
    <source>
        <dbReference type="ARBA" id="ARBA00004651"/>
    </source>
</evidence>
<dbReference type="AlphaFoldDB" id="A0A919FIB6"/>
<dbReference type="EMBL" id="BNAS01000001">
    <property type="protein sequence ID" value="GHH66269.1"/>
    <property type="molecule type" value="Genomic_DNA"/>
</dbReference>
<proteinExistence type="predicted"/>
<comment type="caution">
    <text evidence="8">The sequence shown here is derived from an EMBL/GenBank/DDBJ whole genome shotgun (WGS) entry which is preliminary data.</text>
</comment>
<feature type="transmembrane region" description="Helical" evidence="6">
    <location>
        <begin position="357"/>
        <end position="380"/>
    </location>
</feature>
<feature type="domain" description="Major facilitator superfamily (MFS) profile" evidence="7">
    <location>
        <begin position="33"/>
        <end position="447"/>
    </location>
</feature>
<dbReference type="GO" id="GO:0005886">
    <property type="term" value="C:plasma membrane"/>
    <property type="evidence" value="ECO:0007669"/>
    <property type="project" value="UniProtKB-SubCell"/>
</dbReference>
<feature type="transmembrane region" description="Helical" evidence="6">
    <location>
        <begin position="30"/>
        <end position="51"/>
    </location>
</feature>
<feature type="region of interest" description="Disordered" evidence="5">
    <location>
        <begin position="1"/>
        <end position="26"/>
    </location>
</feature>
<dbReference type="PANTHER" id="PTHR23508:SF10">
    <property type="entry name" value="CARBOXYLIC ACID TRANSPORTER PROTEIN HOMOLOG"/>
    <property type="match status" value="1"/>
</dbReference>
<dbReference type="GO" id="GO:0046943">
    <property type="term" value="F:carboxylic acid transmembrane transporter activity"/>
    <property type="evidence" value="ECO:0007669"/>
    <property type="project" value="TreeGrafter"/>
</dbReference>
<evidence type="ECO:0000256" key="3">
    <source>
        <dbReference type="ARBA" id="ARBA00022989"/>
    </source>
</evidence>
<dbReference type="CDD" id="cd17365">
    <property type="entry name" value="MFS_PcaK_like"/>
    <property type="match status" value="1"/>
</dbReference>
<name>A0A919FIB6_9MICO</name>
<evidence type="ECO:0000259" key="7">
    <source>
        <dbReference type="PROSITE" id="PS50850"/>
    </source>
</evidence>
<feature type="transmembrane region" description="Helical" evidence="6">
    <location>
        <begin position="304"/>
        <end position="322"/>
    </location>
</feature>
<keyword evidence="9" id="KW-1185">Reference proteome</keyword>
<dbReference type="Proteomes" id="UP000627369">
    <property type="component" value="Unassembled WGS sequence"/>
</dbReference>
<dbReference type="PROSITE" id="PS50850">
    <property type="entry name" value="MFS"/>
    <property type="match status" value="1"/>
</dbReference>
<feature type="transmembrane region" description="Helical" evidence="6">
    <location>
        <begin position="162"/>
        <end position="183"/>
    </location>
</feature>
<sequence>MTTATPVPGGTTAGRSPSSQPTIPGRSRSGLAVTGLCFLAIVFDGYDLVIFGSTVPSLLADEAWSIDAAQVGVIGSLALVGMLIGTLFVGALTDILGRRTIMMLSIAWFSIFMLATALAPTPELFGVFRFVTGIGLGGVVPTCVAMTVEFAPKPRRQITNAVMYSGYSVGGVLAAVLALLALPTVDFRWLYAFGALPLVVLLPVVHLLMPESIAFLASKGRQDEARATAARYGVVYEDVVTPTDAGAAVESGRFSALKVLFSGPMLVATILFGLASFCGLLLVYGMNTWLPAIMRQAGYELGSSLVFLLSLNAGAIVGAITASHVADRIGVKKVVTACFAIALTSTLLLSVELPYALLLLIVAFAGLGSVGTQILINGFVATHYPQTSSATALGWSLGVGRLGAIAGPLIGGYVAALGTGYEVNFYVFAAVALAGGIVIAAVPAARAVARSTS</sequence>
<feature type="compositionally biased region" description="Low complexity" evidence="5">
    <location>
        <begin position="1"/>
        <end position="14"/>
    </location>
</feature>
<evidence type="ECO:0000313" key="9">
    <source>
        <dbReference type="Proteomes" id="UP000627369"/>
    </source>
</evidence>
<feature type="transmembrane region" description="Helical" evidence="6">
    <location>
        <begin position="71"/>
        <end position="89"/>
    </location>
</feature>
<keyword evidence="4 6" id="KW-0472">Membrane</keyword>
<reference evidence="8" key="1">
    <citation type="journal article" date="2014" name="Int. J. Syst. Evol. Microbiol.">
        <title>Complete genome sequence of Corynebacterium casei LMG S-19264T (=DSM 44701T), isolated from a smear-ripened cheese.</title>
        <authorList>
            <consortium name="US DOE Joint Genome Institute (JGI-PGF)"/>
            <person name="Walter F."/>
            <person name="Albersmeier A."/>
            <person name="Kalinowski J."/>
            <person name="Ruckert C."/>
        </authorList>
    </citation>
    <scope>NUCLEOTIDE SEQUENCE</scope>
    <source>
        <strain evidence="8">CGMCC 4.7398</strain>
    </source>
</reference>
<accession>A0A919FIB6</accession>
<dbReference type="InterPro" id="IPR036259">
    <property type="entry name" value="MFS_trans_sf"/>
</dbReference>
<protein>
    <submittedName>
        <fullName evidence="8">MFS transporter</fullName>
    </submittedName>
</protein>